<dbReference type="InterPro" id="IPR013103">
    <property type="entry name" value="RVT_2"/>
</dbReference>
<evidence type="ECO:0000256" key="2">
    <source>
        <dbReference type="ARBA" id="ARBA00022801"/>
    </source>
</evidence>
<evidence type="ECO:0000256" key="1">
    <source>
        <dbReference type="ARBA" id="ARBA00022723"/>
    </source>
</evidence>
<keyword evidence="2" id="KW-0378">Hydrolase</keyword>
<organism evidence="6 7">
    <name type="scientific">Tanacetum coccineum</name>
    <dbReference type="NCBI Taxonomy" id="301880"/>
    <lineage>
        <taxon>Eukaryota</taxon>
        <taxon>Viridiplantae</taxon>
        <taxon>Streptophyta</taxon>
        <taxon>Embryophyta</taxon>
        <taxon>Tracheophyta</taxon>
        <taxon>Spermatophyta</taxon>
        <taxon>Magnoliopsida</taxon>
        <taxon>eudicotyledons</taxon>
        <taxon>Gunneridae</taxon>
        <taxon>Pentapetalae</taxon>
        <taxon>asterids</taxon>
        <taxon>campanulids</taxon>
        <taxon>Asterales</taxon>
        <taxon>Asteraceae</taxon>
        <taxon>Asteroideae</taxon>
        <taxon>Anthemideae</taxon>
        <taxon>Anthemidinae</taxon>
        <taxon>Tanacetum</taxon>
    </lineage>
</organism>
<keyword evidence="3" id="KW-0732">Signal</keyword>
<dbReference type="InterPro" id="IPR025724">
    <property type="entry name" value="GAG-pre-integrase_dom"/>
</dbReference>
<keyword evidence="7" id="KW-1185">Reference proteome</keyword>
<evidence type="ECO:0000313" key="7">
    <source>
        <dbReference type="Proteomes" id="UP001151760"/>
    </source>
</evidence>
<feature type="domain" description="Reverse transcriptase Ty1/copia-type" evidence="4">
    <location>
        <begin position="223"/>
        <end position="296"/>
    </location>
</feature>
<dbReference type="PANTHER" id="PTHR42648:SF30">
    <property type="entry name" value="RIBONUCLEASE H-LIKE DOMAIN, GAG-PRE-INTEGRASE DOMAIN PROTEIN-RELATED"/>
    <property type="match status" value="1"/>
</dbReference>
<proteinExistence type="predicted"/>
<comment type="caution">
    <text evidence="6">The sequence shown here is derived from an EMBL/GenBank/DDBJ whole genome shotgun (WGS) entry which is preliminary data.</text>
</comment>
<reference evidence="6" key="1">
    <citation type="journal article" date="2022" name="Int. J. Mol. Sci.">
        <title>Draft Genome of Tanacetum Coccineum: Genomic Comparison of Closely Related Tanacetum-Family Plants.</title>
        <authorList>
            <person name="Yamashiro T."/>
            <person name="Shiraishi A."/>
            <person name="Nakayama K."/>
            <person name="Satake H."/>
        </authorList>
    </citation>
    <scope>NUCLEOTIDE SEQUENCE</scope>
</reference>
<feature type="chain" id="PRO_5046181185" evidence="3">
    <location>
        <begin position="16"/>
        <end position="369"/>
    </location>
</feature>
<sequence length="369" mass="41956">MHFLLSSMRMVYVLTTPVPEDGGDDATVEQIRKRAKWDNGDYVCRGLILNGFNNVYDNIASAFISTSKLNDSILWHARLGHVHFKRMQDMSKDGLIPTFYMDTKKCKTCMLNKITKKPFQNIKRETEVLELIHNDLCDPHATPSLGNKKYFVTFIDDASRIPNGTKDIGDSMVPKEVTEEARISTIRLLIAMASIHNLIIHCMDVKTTFLNGELEEEPAPNKFDKSGKGVIICLYVDDMLIFGTDQVQVNLTKEFLSSNFYMKDMGKAEVILGIRIKHGSNGIAISQSHYIKKCCKVTLMQVGSATPRQFIYKWLGIPAWWWCNFLGFQEANLHYSSTMESEFMALTAAGKEAEWLKNLLLDISIWTNL</sequence>
<feature type="signal peptide" evidence="3">
    <location>
        <begin position="1"/>
        <end position="15"/>
    </location>
</feature>
<dbReference type="SUPFAM" id="SSF56672">
    <property type="entry name" value="DNA/RNA polymerases"/>
    <property type="match status" value="1"/>
</dbReference>
<feature type="domain" description="GAG-pre-integrase" evidence="5">
    <location>
        <begin position="61"/>
        <end position="113"/>
    </location>
</feature>
<protein>
    <submittedName>
        <fullName evidence="6">Zinc finger, CCHC-type containing protein</fullName>
    </submittedName>
</protein>
<accession>A0ABQ4X494</accession>
<evidence type="ECO:0000313" key="6">
    <source>
        <dbReference type="EMBL" id="GJS59991.1"/>
    </source>
</evidence>
<evidence type="ECO:0000259" key="5">
    <source>
        <dbReference type="Pfam" id="PF13976"/>
    </source>
</evidence>
<gene>
    <name evidence="6" type="ORF">Tco_0654775</name>
</gene>
<reference evidence="6" key="2">
    <citation type="submission" date="2022-01" db="EMBL/GenBank/DDBJ databases">
        <authorList>
            <person name="Yamashiro T."/>
            <person name="Shiraishi A."/>
            <person name="Satake H."/>
            <person name="Nakayama K."/>
        </authorList>
    </citation>
    <scope>NUCLEOTIDE SEQUENCE</scope>
</reference>
<dbReference type="InterPro" id="IPR043502">
    <property type="entry name" value="DNA/RNA_pol_sf"/>
</dbReference>
<keyword evidence="1" id="KW-0479">Metal-binding</keyword>
<dbReference type="Proteomes" id="UP001151760">
    <property type="component" value="Unassembled WGS sequence"/>
</dbReference>
<name>A0ABQ4X494_9ASTR</name>
<dbReference type="Pfam" id="PF13976">
    <property type="entry name" value="gag_pre-integrs"/>
    <property type="match status" value="1"/>
</dbReference>
<dbReference type="EMBL" id="BQNB010009191">
    <property type="protein sequence ID" value="GJS59991.1"/>
    <property type="molecule type" value="Genomic_DNA"/>
</dbReference>
<evidence type="ECO:0000259" key="4">
    <source>
        <dbReference type="Pfam" id="PF07727"/>
    </source>
</evidence>
<evidence type="ECO:0000256" key="3">
    <source>
        <dbReference type="SAM" id="SignalP"/>
    </source>
</evidence>
<dbReference type="InterPro" id="IPR039537">
    <property type="entry name" value="Retrotran_Ty1/copia-like"/>
</dbReference>
<dbReference type="PANTHER" id="PTHR42648">
    <property type="entry name" value="TRANSPOSASE, PUTATIVE-RELATED"/>
    <property type="match status" value="1"/>
</dbReference>
<dbReference type="Pfam" id="PF07727">
    <property type="entry name" value="RVT_2"/>
    <property type="match status" value="1"/>
</dbReference>